<dbReference type="EMBL" id="CAJPVJ010032510">
    <property type="protein sequence ID" value="CAG2180570.1"/>
    <property type="molecule type" value="Genomic_DNA"/>
</dbReference>
<dbReference type="PANTHER" id="PTHR31475">
    <property type="entry name" value="UPF0462 PROTEIN"/>
    <property type="match status" value="1"/>
</dbReference>
<keyword evidence="3" id="KW-1185">Reference proteome</keyword>
<dbReference type="Proteomes" id="UP000728032">
    <property type="component" value="Unassembled WGS sequence"/>
</dbReference>
<comment type="similarity">
    <text evidence="1">Belongs to the UPF0462 family.</text>
</comment>
<gene>
    <name evidence="2" type="ORF">ONB1V03_LOCUS19991</name>
</gene>
<organism evidence="2">
    <name type="scientific">Oppiella nova</name>
    <dbReference type="NCBI Taxonomy" id="334625"/>
    <lineage>
        <taxon>Eukaryota</taxon>
        <taxon>Metazoa</taxon>
        <taxon>Ecdysozoa</taxon>
        <taxon>Arthropoda</taxon>
        <taxon>Chelicerata</taxon>
        <taxon>Arachnida</taxon>
        <taxon>Acari</taxon>
        <taxon>Acariformes</taxon>
        <taxon>Sarcoptiformes</taxon>
        <taxon>Oribatida</taxon>
        <taxon>Brachypylina</taxon>
        <taxon>Oppioidea</taxon>
        <taxon>Oppiidae</taxon>
        <taxon>Oppiella</taxon>
    </lineage>
</organism>
<dbReference type="OrthoDB" id="10056816at2759"/>
<name>A0A7R9MNZ7_9ACAR</name>
<proteinExistence type="inferred from homology"/>
<reference evidence="2" key="1">
    <citation type="submission" date="2020-11" db="EMBL/GenBank/DDBJ databases">
        <authorList>
            <person name="Tran Van P."/>
        </authorList>
    </citation>
    <scope>NUCLEOTIDE SEQUENCE</scope>
</reference>
<evidence type="ECO:0000256" key="1">
    <source>
        <dbReference type="ARBA" id="ARBA00038085"/>
    </source>
</evidence>
<evidence type="ECO:0000313" key="2">
    <source>
        <dbReference type="EMBL" id="CAD7663433.1"/>
    </source>
</evidence>
<evidence type="ECO:0000313" key="3">
    <source>
        <dbReference type="Proteomes" id="UP000728032"/>
    </source>
</evidence>
<dbReference type="EMBL" id="OC947335">
    <property type="protein sequence ID" value="CAD7663433.1"/>
    <property type="molecule type" value="Genomic_DNA"/>
</dbReference>
<dbReference type="AlphaFoldDB" id="A0A7R9MNZ7"/>
<accession>A0A7R9MNZ7</accession>
<feature type="non-terminal residue" evidence="2">
    <location>
        <position position="116"/>
    </location>
</feature>
<dbReference type="PANTHER" id="PTHR31475:SF5">
    <property type="entry name" value="UPF0462 PROTEIN C4ORF33 HOMOLOG"/>
    <property type="match status" value="1"/>
</dbReference>
<protein>
    <submittedName>
        <fullName evidence="2">Uncharacterized protein</fullName>
    </submittedName>
</protein>
<sequence>MSYTIDKFWDNRSIAAEDKIHLHFEYVANDATGGRDLRIQIQAPFYDDPHMNDTTPVGSMDKLWDWEVVEVFFLGSDDRYLETEFAPKGQYLLLQLHGAGNVTKYPIPLDTYSAKI</sequence>